<dbReference type="Proteomes" id="UP000223968">
    <property type="component" value="Unassembled WGS sequence"/>
</dbReference>
<dbReference type="SUPFAM" id="SSF53167">
    <property type="entry name" value="Purine and uridine phosphorylases"/>
    <property type="match status" value="1"/>
</dbReference>
<dbReference type="STRING" id="1447875.A0A2B7XZJ1"/>
<dbReference type="AlphaFoldDB" id="A0A2B7XZJ1"/>
<name>A0A2B7XZJ1_9EURO</name>
<feature type="domain" description="Nephrocystin 3-like N-terminal" evidence="3">
    <location>
        <begin position="392"/>
        <end position="480"/>
    </location>
</feature>
<dbReference type="GO" id="GO:0009116">
    <property type="term" value="P:nucleoside metabolic process"/>
    <property type="evidence" value="ECO:0007669"/>
    <property type="project" value="InterPro"/>
</dbReference>
<dbReference type="InterPro" id="IPR056884">
    <property type="entry name" value="NPHP3-like_N"/>
</dbReference>
<reference evidence="4 5" key="1">
    <citation type="submission" date="2017-10" db="EMBL/GenBank/DDBJ databases">
        <title>Comparative genomics in systemic dimorphic fungi from Ajellomycetaceae.</title>
        <authorList>
            <person name="Munoz J.F."/>
            <person name="Mcewen J.G."/>
            <person name="Clay O.K."/>
            <person name="Cuomo C.A."/>
        </authorList>
    </citation>
    <scope>NUCLEOTIDE SEQUENCE [LARGE SCALE GENOMIC DNA]</scope>
    <source>
        <strain evidence="4 5">UAMH5409</strain>
    </source>
</reference>
<dbReference type="Gene3D" id="3.40.50.300">
    <property type="entry name" value="P-loop containing nucleotide triphosphate hydrolases"/>
    <property type="match status" value="1"/>
</dbReference>
<organism evidence="4 5">
    <name type="scientific">Helicocarpus griseus UAMH5409</name>
    <dbReference type="NCBI Taxonomy" id="1447875"/>
    <lineage>
        <taxon>Eukaryota</taxon>
        <taxon>Fungi</taxon>
        <taxon>Dikarya</taxon>
        <taxon>Ascomycota</taxon>
        <taxon>Pezizomycotina</taxon>
        <taxon>Eurotiomycetes</taxon>
        <taxon>Eurotiomycetidae</taxon>
        <taxon>Onygenales</taxon>
        <taxon>Ajellomycetaceae</taxon>
        <taxon>Helicocarpus</taxon>
    </lineage>
</organism>
<dbReference type="Gene3D" id="3.40.50.1580">
    <property type="entry name" value="Nucleoside phosphorylase domain"/>
    <property type="match status" value="1"/>
</dbReference>
<dbReference type="PANTHER" id="PTHR46082:SF11">
    <property type="entry name" value="AAA+ ATPASE DOMAIN-CONTAINING PROTEIN-RELATED"/>
    <property type="match status" value="1"/>
</dbReference>
<dbReference type="GO" id="GO:0003824">
    <property type="term" value="F:catalytic activity"/>
    <property type="evidence" value="ECO:0007669"/>
    <property type="project" value="InterPro"/>
</dbReference>
<evidence type="ECO:0000313" key="5">
    <source>
        <dbReference type="Proteomes" id="UP000223968"/>
    </source>
</evidence>
<dbReference type="InterPro" id="IPR035994">
    <property type="entry name" value="Nucleoside_phosphorylase_sf"/>
</dbReference>
<evidence type="ECO:0000313" key="4">
    <source>
        <dbReference type="EMBL" id="PGH14636.1"/>
    </source>
</evidence>
<proteinExistence type="predicted"/>
<dbReference type="InterPro" id="IPR027417">
    <property type="entry name" value="P-loop_NTPase"/>
</dbReference>
<dbReference type="Pfam" id="PF24883">
    <property type="entry name" value="NPHP3_N"/>
    <property type="match status" value="2"/>
</dbReference>
<comment type="caution">
    <text evidence="4">The sequence shown here is derived from an EMBL/GenBank/DDBJ whole genome shotgun (WGS) entry which is preliminary data.</text>
</comment>
<dbReference type="OrthoDB" id="5416940at2759"/>
<evidence type="ECO:0000259" key="2">
    <source>
        <dbReference type="Pfam" id="PF22939"/>
    </source>
</evidence>
<evidence type="ECO:0000259" key="3">
    <source>
        <dbReference type="Pfam" id="PF24883"/>
    </source>
</evidence>
<dbReference type="SUPFAM" id="SSF52540">
    <property type="entry name" value="P-loop containing nucleoside triphosphate hydrolases"/>
    <property type="match status" value="1"/>
</dbReference>
<dbReference type="Pfam" id="PF22939">
    <property type="entry name" value="WHD_GPIID"/>
    <property type="match status" value="1"/>
</dbReference>
<feature type="domain" description="Nephrocystin 3-like N-terminal" evidence="3">
    <location>
        <begin position="335"/>
        <end position="379"/>
    </location>
</feature>
<sequence>MSDPRNYTVGWICAIKAEYVSAQAFPDEKHPAPEYLPPNDNNDYTLGKVGKHNVVIAVLYNGEYGISSASSVAKDLLHSFPNVRIGLMVGVGGGAPSEEHDIRLGDIVASTPRHGKPGVFQYDFGKKIQVEGEPEAFRQTGSLKRPPNVLLAAVTWLESQYEMEGHQLENSINCVLEKEPRLRQGYKRPDKNSDRLYRSNFIHPSNSKSCAASCNNPMVHYGMIASGNQLMRDATVRDRLSAEMDVLCFETKAAGLVNHFPCLVIRGICNYSDSHKNEEWQGYAAMAASAYAKDLLCRIPPLEGSKLKRRLRLLSLVGPVVEFQQNGFLGQRFPGTGDWLLCSAEYQNWIQTPAQTLFCPGIPGAGKTICTSIVVDDLMMRYDGDMTFGIALSRQLSQCHSSFPSVVKDLYDRHRARRTPPSVLEISETLQLVTSLCSGVFLIIDALDECQATDGCRAALLKEIFYLQHKCGANIFATSRFFPEIIDKFENSFVLEISASSEEVHQYLKCNMERLPEFVQNDPQLQHNIINVIEQYSDGMFLIARLCFESLVEKMTLRSIKTALDSLTSERKGLNNKPAALDAVYEKAMKRIEGQPEEQARVAKNVLSWITGARGPLKASELQHALAVEIGASQFDEENIPSIAVIISVCAGLVTVDAGNGIIQFIHRTMQEYFERARTIWFPTAEVDIAKTCLTYVMFKDFGNGGFQDKSAFRKGLGEIDPEGYEDGNAKYESWPNGYLFYDYAARYWGYHAHAAGAGAEVEQLVLDLFGNEENMSRACWVAMTTDSFENNTELQQAYFSQQIGRE</sequence>
<dbReference type="PANTHER" id="PTHR46082">
    <property type="entry name" value="ATP/GTP-BINDING PROTEIN-RELATED"/>
    <property type="match status" value="1"/>
</dbReference>
<dbReference type="EMBL" id="PDNB01000033">
    <property type="protein sequence ID" value="PGH14636.1"/>
    <property type="molecule type" value="Genomic_DNA"/>
</dbReference>
<accession>A0A2B7XZJ1</accession>
<protein>
    <recommendedName>
        <fullName evidence="6">Nucleoside phosphorylase domain-containing protein</fullName>
    </recommendedName>
</protein>
<keyword evidence="1" id="KW-0677">Repeat</keyword>
<evidence type="ECO:0008006" key="6">
    <source>
        <dbReference type="Google" id="ProtNLM"/>
    </source>
</evidence>
<dbReference type="InterPro" id="IPR054471">
    <property type="entry name" value="GPIID_WHD"/>
</dbReference>
<evidence type="ECO:0000256" key="1">
    <source>
        <dbReference type="ARBA" id="ARBA00022737"/>
    </source>
</evidence>
<feature type="domain" description="GPI inositol-deacylase winged helix" evidence="2">
    <location>
        <begin position="600"/>
        <end position="674"/>
    </location>
</feature>
<keyword evidence="5" id="KW-1185">Reference proteome</keyword>
<gene>
    <name evidence="4" type="ORF">AJ79_02971</name>
</gene>
<dbReference type="InterPro" id="IPR053137">
    <property type="entry name" value="NLR-like"/>
</dbReference>